<organism evidence="1">
    <name type="scientific">Cherry green ring mottle virus</name>
    <dbReference type="NCBI Taxonomy" id="65467"/>
    <lineage>
        <taxon>Viruses</taxon>
        <taxon>Riboviria</taxon>
        <taxon>Orthornavirae</taxon>
        <taxon>Kitrinoviricota</taxon>
        <taxon>Alsuviricetes</taxon>
        <taxon>Tymovirales</taxon>
        <taxon>Betaflexiviridae</taxon>
        <taxon>Quinvirinae</taxon>
        <taxon>Robigovirus</taxon>
        <taxon>Robigovirus viridiavii</taxon>
    </lineage>
</organism>
<sequence length="267" mass="30204">MAAMPSFLKRMFGKFKGYSLGKFIEGLQAFNFTIKCQHYSRFGFKMTYAEEEEEELNRNDPLISTLKRATLGQLNAEAVVYPYCIYDGCCCVFTGMHANLIGSLVRPFIDMWVGCSDLGYYEALCNLVASIKQKGKKLFLLHDERFMKLTILANLVNSLLFKVCSYSLVTRRLRRRNAVRGLLRYDKLSEHPEDKRGRAVFLNFEKVVSEVLELAAECSVASILAKTHHTTKLLGSKFSSNAIASMSVKVEAGLAKFNLSRKLVVMN</sequence>
<name>A0A679GD95_9VIRU</name>
<dbReference type="GO" id="GO:0019028">
    <property type="term" value="C:viral capsid"/>
    <property type="evidence" value="ECO:0007669"/>
    <property type="project" value="UniProtKB-KW"/>
</dbReference>
<dbReference type="EMBL" id="LC522994">
    <property type="protein sequence ID" value="BCA25772.1"/>
    <property type="molecule type" value="Genomic_RNA"/>
</dbReference>
<keyword evidence="1" id="KW-0167">Capsid protein</keyword>
<proteinExistence type="predicted"/>
<accession>A0A679GD95</accession>
<keyword evidence="1" id="KW-0946">Virion</keyword>
<reference evidence="1" key="1">
    <citation type="journal article" date="2020" name="Viruses">
        <title>Updating the quarantine status of Prunus infecting viruses in Australia.</title>
        <authorList>
            <person name="Kinoti W.M."/>
            <person name="Nancarrow N."/>
            <person name="Dann A."/>
            <person name="Rodoni B.C."/>
            <person name="Constable F.E."/>
        </authorList>
    </citation>
    <scope>NUCLEOTIDE SEQUENCE</scope>
    <source>
        <strain evidence="1">TAS16</strain>
    </source>
</reference>
<protein>
    <submittedName>
        <fullName evidence="1">Coat protein</fullName>
    </submittedName>
</protein>
<evidence type="ECO:0000313" key="1">
    <source>
        <dbReference type="EMBL" id="BCA25772.1"/>
    </source>
</evidence>